<dbReference type="EMBL" id="CP015285">
    <property type="protein sequence ID" value="ANC92282.1"/>
    <property type="molecule type" value="Genomic_DNA"/>
</dbReference>
<dbReference type="STRING" id="1226968.A6A40_10410"/>
<dbReference type="KEGG" id="ahu:A6A40_10410"/>
<protein>
    <submittedName>
        <fullName evidence="1">Uncharacterized protein</fullName>
    </submittedName>
</protein>
<gene>
    <name evidence="1" type="ORF">A6A40_10410</name>
</gene>
<proteinExistence type="predicted"/>
<accession>A0A160JGY8</accession>
<reference evidence="1 2" key="1">
    <citation type="journal article" date="2013" name="Int. J. Syst. Evol. Microbiol.">
        <title>Azospirillum humicireducens sp. nov., a nitrogen-fixing bacterium isolated from a microbial fuel cell.</title>
        <authorList>
            <person name="Zhou S."/>
            <person name="Han L."/>
            <person name="Wang Y."/>
            <person name="Yang G."/>
            <person name="Zhuang L."/>
            <person name="Hu P."/>
        </authorList>
    </citation>
    <scope>NUCLEOTIDE SEQUENCE [LARGE SCALE GENOMIC DNA]</scope>
    <source>
        <strain evidence="1 2">SgZ-5</strain>
    </source>
</reference>
<evidence type="ECO:0000313" key="1">
    <source>
        <dbReference type="EMBL" id="ANC92282.1"/>
    </source>
</evidence>
<dbReference type="RefSeq" id="WP_063635346.1">
    <property type="nucleotide sequence ID" value="NZ_CP015285.1"/>
</dbReference>
<keyword evidence="2" id="KW-1185">Reference proteome</keyword>
<dbReference type="Proteomes" id="UP000077405">
    <property type="component" value="Chromosome"/>
</dbReference>
<dbReference type="AlphaFoldDB" id="A0A160JGY8"/>
<sequence length="110" mass="11371">MRAFLKYEAVVAIDRNAALTAVADALAAAGGWIVDHTLFSDAMATVRFELPGDRVAAFERGLAAAGLAVEPASVDGMAADSGTAAELKGMITLIFSRGTGDLRRDVPAFS</sequence>
<name>A0A160JGY8_9PROT</name>
<organism evidence="1 2">
    <name type="scientific">Azospirillum humicireducens</name>
    <dbReference type="NCBI Taxonomy" id="1226968"/>
    <lineage>
        <taxon>Bacteria</taxon>
        <taxon>Pseudomonadati</taxon>
        <taxon>Pseudomonadota</taxon>
        <taxon>Alphaproteobacteria</taxon>
        <taxon>Rhodospirillales</taxon>
        <taxon>Azospirillaceae</taxon>
        <taxon>Azospirillum</taxon>
    </lineage>
</organism>
<dbReference type="OrthoDB" id="513580at2"/>
<evidence type="ECO:0000313" key="2">
    <source>
        <dbReference type="Proteomes" id="UP000077405"/>
    </source>
</evidence>